<dbReference type="RefSeq" id="WP_137062196.1">
    <property type="nucleotide sequence ID" value="NZ_PNXQ01000012.1"/>
</dbReference>
<dbReference type="AlphaFoldDB" id="A0A4U2Q106"/>
<evidence type="ECO:0000313" key="2">
    <source>
        <dbReference type="EMBL" id="TKH44376.1"/>
    </source>
</evidence>
<sequence>MEMTICPWCNMEIIWDEELGPEEECPYCHNDLKGYSDITDDEDETESDSAYVHGHTDEHRHVESEHMRTHAHDHEHSHDDVASAGQAASLSGKEDLKGYRTLSIQLGDEDEQDILYEAENEIIVEKPADAPLLQDNELHKLPVLHTLQKFEESGADLMAYEQGAEQILDRQDEVLECSQCGEYMLHAGSQTVTGEGFVPSISPALGRPVLDLPFVLNVYVCPSCFHVQQTLSEDDRLRLLEKLSGISNN</sequence>
<feature type="compositionally biased region" description="Basic and acidic residues" evidence="1">
    <location>
        <begin position="54"/>
        <end position="81"/>
    </location>
</feature>
<comment type="caution">
    <text evidence="2">The sequence shown here is derived from an EMBL/GenBank/DDBJ whole genome shotgun (WGS) entry which is preliminary data.</text>
</comment>
<evidence type="ECO:0000256" key="1">
    <source>
        <dbReference type="SAM" id="MobiDB-lite"/>
    </source>
</evidence>
<accession>A0A4U2Q106</accession>
<proteinExistence type="predicted"/>
<dbReference type="Proteomes" id="UP000308114">
    <property type="component" value="Unassembled WGS sequence"/>
</dbReference>
<organism evidence="2 3">
    <name type="scientific">Paenibacillus terrae</name>
    <dbReference type="NCBI Taxonomy" id="159743"/>
    <lineage>
        <taxon>Bacteria</taxon>
        <taxon>Bacillati</taxon>
        <taxon>Bacillota</taxon>
        <taxon>Bacilli</taxon>
        <taxon>Bacillales</taxon>
        <taxon>Paenibacillaceae</taxon>
        <taxon>Paenibacillus</taxon>
    </lineage>
</organism>
<name>A0A4U2Q106_9BACL</name>
<gene>
    <name evidence="2" type="ORF">C1I60_13765</name>
</gene>
<feature type="region of interest" description="Disordered" evidence="1">
    <location>
        <begin position="39"/>
        <end position="92"/>
    </location>
</feature>
<evidence type="ECO:0000313" key="3">
    <source>
        <dbReference type="Proteomes" id="UP000308114"/>
    </source>
</evidence>
<reference evidence="2 3" key="1">
    <citation type="submission" date="2018-01" db="EMBL/GenBank/DDBJ databases">
        <title>Bacillales members from the olive rhizosphere are effective biological control agents against Verticillium dahliae.</title>
        <authorList>
            <person name="Gomez-Lama C."/>
            <person name="Legarda G."/>
            <person name="Ruano-Rosa D."/>
            <person name="Pizarro-Tobias P."/>
            <person name="Valverde-Corredor A."/>
            <person name="Niqui J.L."/>
            <person name="Trivino J.C."/>
            <person name="Roca A."/>
            <person name="Mercado-Blanco J."/>
        </authorList>
    </citation>
    <scope>NUCLEOTIDE SEQUENCE [LARGE SCALE GENOMIC DNA]</scope>
    <source>
        <strain evidence="2 3">PIC167</strain>
    </source>
</reference>
<dbReference type="EMBL" id="PNXQ01000012">
    <property type="protein sequence ID" value="TKH44376.1"/>
    <property type="molecule type" value="Genomic_DNA"/>
</dbReference>
<protein>
    <submittedName>
        <fullName evidence="2">Uncharacterized protein</fullName>
    </submittedName>
</protein>